<organism evidence="8 9">
    <name type="scientific">Microbacterium testaceum</name>
    <name type="common">Aureobacterium testaceum</name>
    <name type="synonym">Brevibacterium testaceum</name>
    <dbReference type="NCBI Taxonomy" id="2033"/>
    <lineage>
        <taxon>Bacteria</taxon>
        <taxon>Bacillati</taxon>
        <taxon>Actinomycetota</taxon>
        <taxon>Actinomycetes</taxon>
        <taxon>Micrococcales</taxon>
        <taxon>Microbacteriaceae</taxon>
        <taxon>Microbacterium</taxon>
    </lineage>
</organism>
<dbReference type="GO" id="GO:0003677">
    <property type="term" value="F:DNA binding"/>
    <property type="evidence" value="ECO:0007669"/>
    <property type="project" value="UniProtKB-KW"/>
</dbReference>
<dbReference type="GO" id="GO:0006355">
    <property type="term" value="P:regulation of DNA-templated transcription"/>
    <property type="evidence" value="ECO:0007669"/>
    <property type="project" value="InterPro"/>
</dbReference>
<evidence type="ECO:0000259" key="7">
    <source>
        <dbReference type="PROSITE" id="PS50110"/>
    </source>
</evidence>
<dbReference type="PATRIC" id="fig|2033.6.peg.749"/>
<dbReference type="PRINTS" id="PR00038">
    <property type="entry name" value="HTHLUXR"/>
</dbReference>
<sequence length="225" mass="23621">MAPTVASPIRVVVIDDEALIRTGFSYILNAATDIDVVATADGVGAIDVLEAARPDVVLLDIRMPGRDGLSVLREIRARGWDMTVAILTTFDSDDHIAAALDGGAAGFLVKDTDPRQLPQLVRTLHGGGVVFSPTVSRAVVAGYLRPETGGDTRLVAGLTEREKEILVHLGRGLSNAQIGAEVFLSPATVKAHISTILSKLGVEGRVSAALIAERAGLLRDAEGTR</sequence>
<dbReference type="CDD" id="cd06170">
    <property type="entry name" value="LuxR_C_like"/>
    <property type="match status" value="1"/>
</dbReference>
<keyword evidence="1 5" id="KW-0597">Phosphoprotein</keyword>
<dbReference type="InterPro" id="IPR039420">
    <property type="entry name" value="WalR-like"/>
</dbReference>
<feature type="domain" description="HTH luxR-type" evidence="6">
    <location>
        <begin position="151"/>
        <end position="216"/>
    </location>
</feature>
<accession>A0A147EU48</accession>
<dbReference type="SUPFAM" id="SSF52172">
    <property type="entry name" value="CheY-like"/>
    <property type="match status" value="1"/>
</dbReference>
<dbReference type="CDD" id="cd17535">
    <property type="entry name" value="REC_NarL-like"/>
    <property type="match status" value="1"/>
</dbReference>
<feature type="domain" description="Response regulatory" evidence="7">
    <location>
        <begin position="10"/>
        <end position="125"/>
    </location>
</feature>
<dbReference type="SMART" id="SM00421">
    <property type="entry name" value="HTH_LUXR"/>
    <property type="match status" value="1"/>
</dbReference>
<keyword evidence="2" id="KW-0805">Transcription regulation</keyword>
<dbReference type="Pfam" id="PF00072">
    <property type="entry name" value="Response_reg"/>
    <property type="match status" value="1"/>
</dbReference>
<dbReference type="SUPFAM" id="SSF46894">
    <property type="entry name" value="C-terminal effector domain of the bipartite response regulators"/>
    <property type="match status" value="1"/>
</dbReference>
<evidence type="ECO:0000256" key="4">
    <source>
        <dbReference type="ARBA" id="ARBA00023163"/>
    </source>
</evidence>
<dbReference type="PANTHER" id="PTHR43214">
    <property type="entry name" value="TWO-COMPONENT RESPONSE REGULATOR"/>
    <property type="match status" value="1"/>
</dbReference>
<dbReference type="InterPro" id="IPR058245">
    <property type="entry name" value="NreC/VraR/RcsB-like_REC"/>
</dbReference>
<evidence type="ECO:0000256" key="5">
    <source>
        <dbReference type="PROSITE-ProRule" id="PRU00169"/>
    </source>
</evidence>
<dbReference type="SMART" id="SM00448">
    <property type="entry name" value="REC"/>
    <property type="match status" value="1"/>
</dbReference>
<dbReference type="RefSeq" id="WP_058625005.1">
    <property type="nucleotide sequence ID" value="NZ_LDRT01000134.1"/>
</dbReference>
<dbReference type="Gene3D" id="3.40.50.2300">
    <property type="match status" value="1"/>
</dbReference>
<gene>
    <name evidence="8" type="ORF">NS220_15995</name>
</gene>
<keyword evidence="3" id="KW-0238">DNA-binding</keyword>
<evidence type="ECO:0000259" key="6">
    <source>
        <dbReference type="PROSITE" id="PS50043"/>
    </source>
</evidence>
<dbReference type="PROSITE" id="PS50110">
    <property type="entry name" value="RESPONSE_REGULATORY"/>
    <property type="match status" value="1"/>
</dbReference>
<dbReference type="InterPro" id="IPR011006">
    <property type="entry name" value="CheY-like_superfamily"/>
</dbReference>
<dbReference type="PROSITE" id="PS50043">
    <property type="entry name" value="HTH_LUXR_2"/>
    <property type="match status" value="1"/>
</dbReference>
<dbReference type="AlphaFoldDB" id="A0A147EU48"/>
<dbReference type="Pfam" id="PF00196">
    <property type="entry name" value="GerE"/>
    <property type="match status" value="1"/>
</dbReference>
<dbReference type="InterPro" id="IPR001789">
    <property type="entry name" value="Sig_transdc_resp-reg_receiver"/>
</dbReference>
<feature type="modified residue" description="4-aspartylphosphate" evidence="5">
    <location>
        <position position="60"/>
    </location>
</feature>
<evidence type="ECO:0000256" key="2">
    <source>
        <dbReference type="ARBA" id="ARBA00023015"/>
    </source>
</evidence>
<dbReference type="InterPro" id="IPR016032">
    <property type="entry name" value="Sig_transdc_resp-reg_C-effctor"/>
</dbReference>
<keyword evidence="4" id="KW-0804">Transcription</keyword>
<comment type="caution">
    <text evidence="8">The sequence shown here is derived from an EMBL/GenBank/DDBJ whole genome shotgun (WGS) entry which is preliminary data.</text>
</comment>
<dbReference type="OrthoDB" id="9808843at2"/>
<protein>
    <submittedName>
        <fullName evidence="8">Transcriptional regulator</fullName>
    </submittedName>
</protein>
<reference evidence="8 9" key="1">
    <citation type="journal article" date="2016" name="Front. Microbiol.">
        <title>Genomic Resource of Rice Seed Associated Bacteria.</title>
        <authorList>
            <person name="Midha S."/>
            <person name="Bansal K."/>
            <person name="Sharma S."/>
            <person name="Kumar N."/>
            <person name="Patil P.P."/>
            <person name="Chaudhry V."/>
            <person name="Patil P.B."/>
        </authorList>
    </citation>
    <scope>NUCLEOTIDE SEQUENCE [LARGE SCALE GENOMIC DNA]</scope>
    <source>
        <strain evidence="8 9">NS220</strain>
    </source>
</reference>
<evidence type="ECO:0000256" key="1">
    <source>
        <dbReference type="ARBA" id="ARBA00022553"/>
    </source>
</evidence>
<dbReference type="PANTHER" id="PTHR43214:SF24">
    <property type="entry name" value="TRANSCRIPTIONAL REGULATORY PROTEIN NARL-RELATED"/>
    <property type="match status" value="1"/>
</dbReference>
<proteinExistence type="predicted"/>
<dbReference type="InterPro" id="IPR000792">
    <property type="entry name" value="Tscrpt_reg_LuxR_C"/>
</dbReference>
<name>A0A147EU48_MICTE</name>
<dbReference type="GO" id="GO:0000160">
    <property type="term" value="P:phosphorelay signal transduction system"/>
    <property type="evidence" value="ECO:0007669"/>
    <property type="project" value="InterPro"/>
</dbReference>
<evidence type="ECO:0000256" key="3">
    <source>
        <dbReference type="ARBA" id="ARBA00023125"/>
    </source>
</evidence>
<evidence type="ECO:0000313" key="8">
    <source>
        <dbReference type="EMBL" id="KTR89244.1"/>
    </source>
</evidence>
<evidence type="ECO:0000313" key="9">
    <source>
        <dbReference type="Proteomes" id="UP000075025"/>
    </source>
</evidence>
<dbReference type="Proteomes" id="UP000075025">
    <property type="component" value="Unassembled WGS sequence"/>
</dbReference>
<dbReference type="EMBL" id="LDRT01000134">
    <property type="protein sequence ID" value="KTR89244.1"/>
    <property type="molecule type" value="Genomic_DNA"/>
</dbReference>